<dbReference type="EMBL" id="GU474867">
    <property type="protein sequence ID" value="ADI17496.1"/>
    <property type="molecule type" value="Genomic_DNA"/>
</dbReference>
<dbReference type="GO" id="GO:0016491">
    <property type="term" value="F:oxidoreductase activity"/>
    <property type="evidence" value="ECO:0007669"/>
    <property type="project" value="TreeGrafter"/>
</dbReference>
<reference evidence="1" key="1">
    <citation type="journal article" date="2011" name="Environ. Microbiol.">
        <title>Time-series analyses of Monterey Bay coastal microbial picoplankton using a 'genome proxy' microarray.</title>
        <authorList>
            <person name="Rich V.I."/>
            <person name="Pham V.D."/>
            <person name="Eppley J."/>
            <person name="Shi Y."/>
            <person name="DeLong E.F."/>
        </authorList>
    </citation>
    <scope>NUCLEOTIDE SEQUENCE</scope>
</reference>
<name>E0XSV5_9BACT</name>
<dbReference type="Gene3D" id="1.25.10.10">
    <property type="entry name" value="Leucine-rich Repeat Variant"/>
    <property type="match status" value="2"/>
</dbReference>
<accession>E0XSV5</accession>
<dbReference type="SMART" id="SM00567">
    <property type="entry name" value="EZ_HEAT"/>
    <property type="match status" value="6"/>
</dbReference>
<dbReference type="Pfam" id="PF13646">
    <property type="entry name" value="HEAT_2"/>
    <property type="match status" value="2"/>
</dbReference>
<dbReference type="InterPro" id="IPR011989">
    <property type="entry name" value="ARM-like"/>
</dbReference>
<dbReference type="AlphaFoldDB" id="E0XSV5"/>
<proteinExistence type="predicted"/>
<dbReference type="InterPro" id="IPR004155">
    <property type="entry name" value="PBS_lyase_HEAT"/>
</dbReference>
<organism evidence="1">
    <name type="scientific">uncultured bacterium HF0130_06E03</name>
    <dbReference type="NCBI Taxonomy" id="710813"/>
    <lineage>
        <taxon>Bacteria</taxon>
        <taxon>environmental samples</taxon>
    </lineage>
</organism>
<dbReference type="PANTHER" id="PTHR12697">
    <property type="entry name" value="PBS LYASE HEAT-LIKE PROTEIN"/>
    <property type="match status" value="1"/>
</dbReference>
<protein>
    <submittedName>
        <fullName evidence="1">FOG: heat repeat-protein</fullName>
    </submittedName>
</protein>
<evidence type="ECO:0000313" key="1">
    <source>
        <dbReference type="EMBL" id="ADI17496.1"/>
    </source>
</evidence>
<sequence>MRRMRLTYDHCWLRCAYRKGLRSTRFSPIEIVDISIEYLLTAKGNWPERPVGVDVILKQTWCLSYFFWGIWSVVFAQEPNISALQVMLKDRDPEIRVKAAEGLGRVGGNQAITALSSILTSDKVGAVQIAAAEALGFIGGSMAMSALSQGFNAKSSMVRKRIVESLKDAGTVRSIPYLQTAFADKDEGVRLHATLMLKIIGHRNGVPLLGKFAISDKSSSVRAAAASYMGRVGVKDSRAVGILAKVIESESDPTVRMRAVESLGFLQLPDAITVVEVALKDKDLGVRIRATEVLGFMLSKDFE</sequence>
<dbReference type="InterPro" id="IPR016024">
    <property type="entry name" value="ARM-type_fold"/>
</dbReference>
<dbReference type="SUPFAM" id="SSF48371">
    <property type="entry name" value="ARM repeat"/>
    <property type="match status" value="1"/>
</dbReference>
<dbReference type="PANTHER" id="PTHR12697:SF5">
    <property type="entry name" value="DEOXYHYPUSINE HYDROXYLASE"/>
    <property type="match status" value="1"/>
</dbReference>